<dbReference type="OrthoDB" id="9804441at2"/>
<feature type="binding site" evidence="8">
    <location>
        <begin position="88"/>
        <end position="91"/>
    </location>
    <ligand>
        <name>substrate</name>
    </ligand>
</feature>
<comment type="similarity">
    <text evidence="8">Belongs to the FGAMS family.</text>
</comment>
<keyword evidence="13" id="KW-1185">Reference proteome</keyword>
<dbReference type="PANTHER" id="PTHR43555:SF1">
    <property type="entry name" value="PHOSPHORIBOSYLFORMYLGLYCINAMIDINE SYNTHASE SUBUNIT PURL"/>
    <property type="match status" value="1"/>
</dbReference>
<feature type="binding site" evidence="8">
    <location>
        <begin position="306"/>
        <end position="308"/>
    </location>
    <ligand>
        <name>substrate</name>
    </ligand>
</feature>
<dbReference type="InterPro" id="IPR036676">
    <property type="entry name" value="PurM-like_C_sf"/>
</dbReference>
<feature type="binding site" evidence="8">
    <location>
        <position position="234"/>
    </location>
    <ligand>
        <name>substrate</name>
    </ligand>
</feature>
<feature type="domain" description="PurM-like N-terminal" evidence="9">
    <location>
        <begin position="68"/>
        <end position="183"/>
    </location>
</feature>
<dbReference type="EMBL" id="FNGO01000001">
    <property type="protein sequence ID" value="SDL11012.1"/>
    <property type="molecule type" value="Genomic_DNA"/>
</dbReference>
<dbReference type="AlphaFoldDB" id="A0A1G9HDT1"/>
<feature type="domain" description="PurM-like C-terminal" evidence="10">
    <location>
        <begin position="570"/>
        <end position="707"/>
    </location>
</feature>
<feature type="binding site" evidence="8">
    <location>
        <position position="533"/>
    </location>
    <ligand>
        <name>Mg(2+)</name>
        <dbReference type="ChEBI" id="CHEBI:18420"/>
        <label>1</label>
    </ligand>
</feature>
<feature type="binding site" evidence="8">
    <location>
        <position position="532"/>
    </location>
    <ligand>
        <name>ATP</name>
        <dbReference type="ChEBI" id="CHEBI:30616"/>
    </ligand>
</feature>
<feature type="active site" description="Proton acceptor" evidence="8">
    <location>
        <position position="89"/>
    </location>
</feature>
<reference evidence="12 13" key="1">
    <citation type="submission" date="2016-10" db="EMBL/GenBank/DDBJ databases">
        <authorList>
            <person name="de Groot N.N."/>
        </authorList>
    </citation>
    <scope>NUCLEOTIDE SEQUENCE [LARGE SCALE GENOMIC DNA]</scope>
    <source>
        <strain evidence="12 13">SLAS-1</strain>
    </source>
</reference>
<evidence type="ECO:0000259" key="9">
    <source>
        <dbReference type="Pfam" id="PF00586"/>
    </source>
</evidence>
<evidence type="ECO:0000256" key="7">
    <source>
        <dbReference type="ARBA" id="ARBA00022842"/>
    </source>
</evidence>
<feature type="binding site" evidence="8">
    <location>
        <position position="46"/>
    </location>
    <ligand>
        <name>ATP</name>
        <dbReference type="ChEBI" id="CHEBI:30616"/>
    </ligand>
</feature>
<dbReference type="RefSeq" id="WP_089757749.1">
    <property type="nucleotide sequence ID" value="NZ_FNGO01000001.1"/>
</dbReference>
<dbReference type="SUPFAM" id="SSF55326">
    <property type="entry name" value="PurM N-terminal domain-like"/>
    <property type="match status" value="2"/>
</dbReference>
<dbReference type="PIRSF" id="PIRSF001587">
    <property type="entry name" value="FGAM_synthase_II"/>
    <property type="match status" value="1"/>
</dbReference>
<feature type="binding site" evidence="8">
    <location>
        <position position="262"/>
    </location>
    <ligand>
        <name>Mg(2+)</name>
        <dbReference type="ChEBI" id="CHEBI:18420"/>
        <label>2</label>
    </ligand>
</feature>
<gene>
    <name evidence="8" type="primary">purL</name>
    <name evidence="12" type="ORF">SAMN04488692_101183</name>
</gene>
<dbReference type="FunFam" id="3.30.1330.10:FF:000004">
    <property type="entry name" value="Phosphoribosylformylglycinamidine synthase subunit PurL"/>
    <property type="match status" value="1"/>
</dbReference>
<proteinExistence type="inferred from homology"/>
<feature type="active site" evidence="8">
    <location>
        <position position="43"/>
    </location>
</feature>
<evidence type="ECO:0000313" key="13">
    <source>
        <dbReference type="Proteomes" id="UP000199476"/>
    </source>
</evidence>
<feature type="binding site" evidence="8">
    <location>
        <position position="495"/>
    </location>
    <ligand>
        <name>ATP</name>
        <dbReference type="ChEBI" id="CHEBI:30616"/>
    </ligand>
</feature>
<accession>A0A1G9HDT1</accession>
<dbReference type="CDD" id="cd02204">
    <property type="entry name" value="PurL_repeat2"/>
    <property type="match status" value="1"/>
</dbReference>
<keyword evidence="6 8" id="KW-0067">ATP-binding</keyword>
<dbReference type="Pfam" id="PF02769">
    <property type="entry name" value="AIRS_C"/>
    <property type="match status" value="2"/>
</dbReference>
<evidence type="ECO:0000256" key="3">
    <source>
        <dbReference type="ARBA" id="ARBA00022723"/>
    </source>
</evidence>
<dbReference type="Proteomes" id="UP000199476">
    <property type="component" value="Unassembled WGS sequence"/>
</dbReference>
<dbReference type="EC" id="6.3.5.3" evidence="8"/>
<evidence type="ECO:0000256" key="6">
    <source>
        <dbReference type="ARBA" id="ARBA00022840"/>
    </source>
</evidence>
<dbReference type="STRING" id="321763.SAMN04488692_101183"/>
<dbReference type="InterPro" id="IPR010918">
    <property type="entry name" value="PurM-like_C_dom"/>
</dbReference>
<dbReference type="UniPathway" id="UPA00074">
    <property type="reaction ID" value="UER00128"/>
</dbReference>
<dbReference type="SUPFAM" id="SSF56042">
    <property type="entry name" value="PurM C-terminal domain-like"/>
    <property type="match status" value="2"/>
</dbReference>
<dbReference type="HAMAP" id="MF_00420">
    <property type="entry name" value="PurL_2"/>
    <property type="match status" value="1"/>
</dbReference>
<feature type="binding site" evidence="8">
    <location>
        <position position="535"/>
    </location>
    <ligand>
        <name>substrate</name>
    </ligand>
</feature>
<dbReference type="PANTHER" id="PTHR43555">
    <property type="entry name" value="PHOSPHORIBOSYLFORMYLGLYCINAMIDINE SYNTHASE SUBUNIT PURL"/>
    <property type="match status" value="1"/>
</dbReference>
<name>A0A1G9HDT1_9FIRM</name>
<feature type="binding site" evidence="8">
    <location>
        <position position="110"/>
    </location>
    <ligand>
        <name>substrate</name>
    </ligand>
</feature>
<comment type="pathway">
    <text evidence="8">Purine metabolism; IMP biosynthesis via de novo pathway; 5-amino-1-(5-phospho-D-ribosyl)imidazole from N(2)-formyl-N(1)-(5-phospho-D-ribosyl)glycinamide: step 1/2.</text>
</comment>
<evidence type="ECO:0000259" key="10">
    <source>
        <dbReference type="Pfam" id="PF02769"/>
    </source>
</evidence>
<dbReference type="InterPro" id="IPR036921">
    <property type="entry name" value="PurM-like_N_sf"/>
</dbReference>
<feature type="binding site" evidence="8">
    <location>
        <position position="111"/>
    </location>
    <ligand>
        <name>Mg(2+)</name>
        <dbReference type="ChEBI" id="CHEBI:18420"/>
        <label>2</label>
    </ligand>
</feature>
<keyword evidence="4 8" id="KW-0547">Nucleotide-binding</keyword>
<dbReference type="GO" id="GO:0005524">
    <property type="term" value="F:ATP binding"/>
    <property type="evidence" value="ECO:0007669"/>
    <property type="project" value="UniProtKB-UniRule"/>
</dbReference>
<evidence type="ECO:0000256" key="4">
    <source>
        <dbReference type="ARBA" id="ARBA00022741"/>
    </source>
</evidence>
<keyword evidence="2 8" id="KW-0436">Ligase</keyword>
<keyword evidence="7 8" id="KW-0460">Magnesium</keyword>
<dbReference type="Pfam" id="PF18072">
    <property type="entry name" value="FGAR-AT_linker"/>
    <property type="match status" value="1"/>
</dbReference>
<dbReference type="GO" id="GO:0006189">
    <property type="term" value="P:'de novo' IMP biosynthetic process"/>
    <property type="evidence" value="ECO:0007669"/>
    <property type="project" value="UniProtKB-UniRule"/>
</dbReference>
<dbReference type="NCBIfam" id="NF002290">
    <property type="entry name" value="PRK01213.1"/>
    <property type="match status" value="1"/>
</dbReference>
<keyword evidence="1 8" id="KW-0963">Cytoplasm</keyword>
<evidence type="ECO:0000256" key="8">
    <source>
        <dbReference type="HAMAP-Rule" id="MF_00420"/>
    </source>
</evidence>
<evidence type="ECO:0000256" key="5">
    <source>
        <dbReference type="ARBA" id="ARBA00022755"/>
    </source>
</evidence>
<dbReference type="GO" id="GO:0000287">
    <property type="term" value="F:magnesium ion binding"/>
    <property type="evidence" value="ECO:0007669"/>
    <property type="project" value="UniProtKB-UniRule"/>
</dbReference>
<protein>
    <recommendedName>
        <fullName evidence="8">Phosphoribosylformylglycinamidine synthase subunit PurL</fullName>
        <shortName evidence="8">FGAM synthase</shortName>
        <ecNumber evidence="8">6.3.5.3</ecNumber>
    </recommendedName>
    <alternativeName>
        <fullName evidence="8">Formylglycinamide ribonucleotide amidotransferase subunit II</fullName>
        <shortName evidence="8">FGAR amidotransferase II</shortName>
        <shortName evidence="8">FGAR-AT II</shortName>
    </alternativeName>
    <alternativeName>
        <fullName evidence="8">Glutamine amidotransferase PurL</fullName>
    </alternativeName>
    <alternativeName>
        <fullName evidence="8">Phosphoribosylformylglycinamidine synthase subunit II</fullName>
    </alternativeName>
</protein>
<comment type="subcellular location">
    <subcellularLocation>
        <location evidence="8">Cytoplasm</location>
    </subcellularLocation>
</comment>
<dbReference type="InterPro" id="IPR010074">
    <property type="entry name" value="PRibForGlyAmidine_synth_PurL"/>
</dbReference>
<dbReference type="Pfam" id="PF00586">
    <property type="entry name" value="AIRS"/>
    <property type="match status" value="2"/>
</dbReference>
<comment type="subunit">
    <text evidence="8">Monomer. Part of the FGAM synthase complex composed of 1 PurL, 1 PurQ and 2 PurS subunits.</text>
</comment>
<feature type="binding site" evidence="8">
    <location>
        <position position="85"/>
    </location>
    <ligand>
        <name>ATP</name>
        <dbReference type="ChEBI" id="CHEBI:30616"/>
    </ligand>
</feature>
<dbReference type="GO" id="GO:0005737">
    <property type="term" value="C:cytoplasm"/>
    <property type="evidence" value="ECO:0007669"/>
    <property type="project" value="UniProtKB-SubCell"/>
</dbReference>
<evidence type="ECO:0000256" key="2">
    <source>
        <dbReference type="ARBA" id="ARBA00022598"/>
    </source>
</evidence>
<dbReference type="Gene3D" id="3.90.650.10">
    <property type="entry name" value="PurM-like C-terminal domain"/>
    <property type="match status" value="2"/>
</dbReference>
<comment type="function">
    <text evidence="8">Part of the phosphoribosylformylglycinamidine synthase complex involved in the purines biosynthetic pathway. Catalyzes the ATP-dependent conversion of formylglycinamide ribonucleotide (FGAR) and glutamine to yield formylglycinamidine ribonucleotide (FGAM) and glutamate. The FGAM synthase complex is composed of three subunits. PurQ produces an ammonia molecule by converting glutamine to glutamate. PurL transfers the ammonia molecule to FGAR to form FGAM in an ATP-dependent manner. PurS interacts with PurQ and PurL and is thought to assist in the transfer of the ammonia molecule from PurQ to PurL.</text>
</comment>
<feature type="domain" description="PurM-like C-terminal" evidence="10">
    <location>
        <begin position="196"/>
        <end position="349"/>
    </location>
</feature>
<feature type="domain" description="PurM-like N-terminal" evidence="9">
    <location>
        <begin position="438"/>
        <end position="556"/>
    </location>
</feature>
<keyword evidence="5 8" id="KW-0658">Purine biosynthesis</keyword>
<dbReference type="CDD" id="cd02203">
    <property type="entry name" value="PurL_repeat1"/>
    <property type="match status" value="1"/>
</dbReference>
<evidence type="ECO:0000256" key="1">
    <source>
        <dbReference type="ARBA" id="ARBA00022490"/>
    </source>
</evidence>
<feature type="domain" description="Phosphoribosylformylglycinamidine synthase linker" evidence="11">
    <location>
        <begin position="8"/>
        <end position="47"/>
    </location>
</feature>
<feature type="binding site" evidence="8">
    <location>
        <position position="87"/>
    </location>
    <ligand>
        <name>Mg(2+)</name>
        <dbReference type="ChEBI" id="CHEBI:18420"/>
        <label>1</label>
    </ligand>
</feature>
<evidence type="ECO:0000259" key="11">
    <source>
        <dbReference type="Pfam" id="PF18072"/>
    </source>
</evidence>
<sequence>MTSEDIREKEGLTEEEYERICNDLGRSPNRTELGMLGVMWSEHCSYKHSKAVLREFPTEGEVVLQGPGENAGVIDIGEGQAVAFKIESHNHPSAIEPYQGAATGIGGIVRDIFTMGARPIALLDSLRFGELEGERMSYLCREVVSGISGYGNSIGVPTVGGETFFADSYRQNPLVNVMCVGLMEKEKLATATASGVGNPVMVVGAATGRDGIQGASFASDELDEDSEEDRPAVQIGDPFMEKLLLEASLELIETDVLVGIQDMGAAGLISAAAEMASRGDTGIELDVNKVPKREKNMTPYEVLLSESQERMLVVPRRGKEEVVEEIFAGWGLKSAVIGEVTDDSQLRVMAGEKEAASLPVELLVDDAPVYRSESSRPEYLDELVESVEEKNIKGRSCEDKSFNDQFEEMMLSENLAGKASIYEQYDHMVQINTVVPPGSDAAVLRLKGRDGGLALTTDCNGRYCYLNPRRGAALAVAEAARNLSCSGAEPLAITNGLNFGSPEKSEVYWQFEEAARGIKEACEKFDTPVTGGNVSFYNESPAGGVYPTPVIGMVGLLDDIDQATSRHFQKEGARIVLLGENKPGLGGSEYLSAVHDRIEGEIPALDFERELAVQKLCREGIRSEIIASAHDCSLGGLAAALFECCAGAEIGAGVEIESELAPEELLFGESQSRIIVSLDRDDLPRLKKLAEKAGGVTCQVIGRTGGSELKINDLIKIDIGELKSKWLNAIPEKL</sequence>
<comment type="caution">
    <text evidence="8">Lacks conserved residue(s) required for the propagation of feature annotation.</text>
</comment>
<dbReference type="InterPro" id="IPR041609">
    <property type="entry name" value="PurL_linker"/>
</dbReference>
<keyword evidence="3 8" id="KW-0479">Metal-binding</keyword>
<dbReference type="GO" id="GO:0004642">
    <property type="term" value="F:phosphoribosylformylglycinamidine synthase activity"/>
    <property type="evidence" value="ECO:0007669"/>
    <property type="project" value="UniProtKB-UniRule"/>
</dbReference>
<organism evidence="12 13">
    <name type="scientific">Halarsenatibacter silvermanii</name>
    <dbReference type="NCBI Taxonomy" id="321763"/>
    <lineage>
        <taxon>Bacteria</taxon>
        <taxon>Bacillati</taxon>
        <taxon>Bacillota</taxon>
        <taxon>Clostridia</taxon>
        <taxon>Halanaerobiales</taxon>
        <taxon>Halarsenatibacteraceae</taxon>
        <taxon>Halarsenatibacter</taxon>
    </lineage>
</organism>
<dbReference type="Gene3D" id="3.30.1330.10">
    <property type="entry name" value="PurM-like, N-terminal domain"/>
    <property type="match status" value="2"/>
</dbReference>
<dbReference type="NCBIfam" id="TIGR01736">
    <property type="entry name" value="FGAM_synth_II"/>
    <property type="match status" value="1"/>
</dbReference>
<comment type="catalytic activity">
    <reaction evidence="8">
        <text>N(2)-formyl-N(1)-(5-phospho-beta-D-ribosyl)glycinamide + L-glutamine + ATP + H2O = 2-formamido-N(1)-(5-O-phospho-beta-D-ribosyl)acetamidine + L-glutamate + ADP + phosphate + H(+)</text>
        <dbReference type="Rhea" id="RHEA:17129"/>
        <dbReference type="ChEBI" id="CHEBI:15377"/>
        <dbReference type="ChEBI" id="CHEBI:15378"/>
        <dbReference type="ChEBI" id="CHEBI:29985"/>
        <dbReference type="ChEBI" id="CHEBI:30616"/>
        <dbReference type="ChEBI" id="CHEBI:43474"/>
        <dbReference type="ChEBI" id="CHEBI:58359"/>
        <dbReference type="ChEBI" id="CHEBI:147286"/>
        <dbReference type="ChEBI" id="CHEBI:147287"/>
        <dbReference type="ChEBI" id="CHEBI:456216"/>
        <dbReference type="EC" id="6.3.5.3"/>
    </reaction>
</comment>
<evidence type="ECO:0000313" key="12">
    <source>
        <dbReference type="EMBL" id="SDL11012.1"/>
    </source>
</evidence>
<dbReference type="InterPro" id="IPR016188">
    <property type="entry name" value="PurM-like_N"/>
</dbReference>